<evidence type="ECO:0000313" key="3">
    <source>
        <dbReference type="Proteomes" id="UP000533476"/>
    </source>
</evidence>
<feature type="transmembrane region" description="Helical" evidence="1">
    <location>
        <begin position="119"/>
        <end position="137"/>
    </location>
</feature>
<keyword evidence="1" id="KW-1133">Transmembrane helix</keyword>
<accession>A0A7Y0L3G4</accession>
<feature type="transmembrane region" description="Helical" evidence="1">
    <location>
        <begin position="80"/>
        <end position="99"/>
    </location>
</feature>
<dbReference type="RefSeq" id="WP_169098892.1">
    <property type="nucleotide sequence ID" value="NZ_JABBVZ010000024.1"/>
</dbReference>
<keyword evidence="3" id="KW-1185">Reference proteome</keyword>
<dbReference type="EMBL" id="JABBVZ010000024">
    <property type="protein sequence ID" value="NMP22510.1"/>
    <property type="molecule type" value="Genomic_DNA"/>
</dbReference>
<keyword evidence="1" id="KW-0472">Membrane</keyword>
<evidence type="ECO:0000313" key="2">
    <source>
        <dbReference type="EMBL" id="NMP22510.1"/>
    </source>
</evidence>
<dbReference type="AlphaFoldDB" id="A0A7Y0L3G4"/>
<reference evidence="2 3" key="1">
    <citation type="submission" date="2020-04" db="EMBL/GenBank/DDBJ databases">
        <authorList>
            <person name="Zhang R."/>
            <person name="Schippers A."/>
        </authorList>
    </citation>
    <scope>NUCLEOTIDE SEQUENCE [LARGE SCALE GENOMIC DNA]</scope>
    <source>
        <strain evidence="2 3">DSM 109850</strain>
    </source>
</reference>
<organism evidence="2 3">
    <name type="scientific">Sulfobacillus harzensis</name>
    <dbReference type="NCBI Taxonomy" id="2729629"/>
    <lineage>
        <taxon>Bacteria</taxon>
        <taxon>Bacillati</taxon>
        <taxon>Bacillota</taxon>
        <taxon>Clostridia</taxon>
        <taxon>Eubacteriales</taxon>
        <taxon>Clostridiales Family XVII. Incertae Sedis</taxon>
        <taxon>Sulfobacillus</taxon>
    </lineage>
</organism>
<sequence>MSGVWLWVVVALSFATDWPWLLIAVFAALAIHWNHWPVSPWWLVLAVAGALAVEALLVAFRPRKRVGTVATDVAMEGAALGNFVLLWGTFPGLALWQGALGFDAASRLHTLVARGGRRVLLRTVRALAAALFLWAYHGLWTI</sequence>
<gene>
    <name evidence="2" type="ORF">HIJ39_09110</name>
</gene>
<name>A0A7Y0L3G4_9FIRM</name>
<evidence type="ECO:0000256" key="1">
    <source>
        <dbReference type="SAM" id="Phobius"/>
    </source>
</evidence>
<dbReference type="Proteomes" id="UP000533476">
    <property type="component" value="Unassembled WGS sequence"/>
</dbReference>
<keyword evidence="1" id="KW-0812">Transmembrane</keyword>
<feature type="transmembrane region" description="Helical" evidence="1">
    <location>
        <begin position="41"/>
        <end position="60"/>
    </location>
</feature>
<protein>
    <submittedName>
        <fullName evidence="2">Uncharacterized protein</fullName>
    </submittedName>
</protein>
<proteinExistence type="predicted"/>
<comment type="caution">
    <text evidence="2">The sequence shown here is derived from an EMBL/GenBank/DDBJ whole genome shotgun (WGS) entry which is preliminary data.</text>
</comment>
<feature type="transmembrane region" description="Helical" evidence="1">
    <location>
        <begin position="6"/>
        <end position="29"/>
    </location>
</feature>